<keyword evidence="4 11" id="KW-0812">Transmembrane</keyword>
<feature type="transmembrane region" description="Helical" evidence="11">
    <location>
        <begin position="112"/>
        <end position="134"/>
    </location>
</feature>
<gene>
    <name evidence="13" type="ORF">DIABBA_LOCUS4198</name>
</gene>
<dbReference type="OrthoDB" id="9894375at2759"/>
<feature type="transmembrane region" description="Helical" evidence="11">
    <location>
        <begin position="239"/>
        <end position="257"/>
    </location>
</feature>
<dbReference type="CDD" id="cd00637">
    <property type="entry name" value="7tm_classA_rhodopsin-like"/>
    <property type="match status" value="1"/>
</dbReference>
<evidence type="ECO:0000256" key="3">
    <source>
        <dbReference type="ARBA" id="ARBA00022475"/>
    </source>
</evidence>
<evidence type="ECO:0000313" key="13">
    <source>
        <dbReference type="EMBL" id="CAG9830500.1"/>
    </source>
</evidence>
<keyword evidence="9" id="KW-0807">Transducer</keyword>
<dbReference type="EMBL" id="OU898277">
    <property type="protein sequence ID" value="CAG9830500.1"/>
    <property type="molecule type" value="Genomic_DNA"/>
</dbReference>
<dbReference type="Proteomes" id="UP001153709">
    <property type="component" value="Chromosome 2"/>
</dbReference>
<keyword evidence="3" id="KW-1003">Cell membrane</keyword>
<dbReference type="Pfam" id="PF00001">
    <property type="entry name" value="7tm_1"/>
    <property type="match status" value="1"/>
</dbReference>
<evidence type="ECO:0000256" key="5">
    <source>
        <dbReference type="ARBA" id="ARBA00022989"/>
    </source>
</evidence>
<dbReference type="InterPro" id="IPR050569">
    <property type="entry name" value="TAAR"/>
</dbReference>
<feature type="transmembrane region" description="Helical" evidence="11">
    <location>
        <begin position="187"/>
        <end position="208"/>
    </location>
</feature>
<dbReference type="AlphaFoldDB" id="A0A9N9X9P0"/>
<evidence type="ECO:0000259" key="12">
    <source>
        <dbReference type="PROSITE" id="PS50262"/>
    </source>
</evidence>
<feature type="transmembrane region" description="Helical" evidence="11">
    <location>
        <begin position="140"/>
        <end position="166"/>
    </location>
</feature>
<protein>
    <recommendedName>
        <fullName evidence="12">G-protein coupled receptors family 1 profile domain-containing protein</fullName>
    </recommendedName>
</protein>
<organism evidence="13 14">
    <name type="scientific">Diabrotica balteata</name>
    <name type="common">Banded cucumber beetle</name>
    <dbReference type="NCBI Taxonomy" id="107213"/>
    <lineage>
        <taxon>Eukaryota</taxon>
        <taxon>Metazoa</taxon>
        <taxon>Ecdysozoa</taxon>
        <taxon>Arthropoda</taxon>
        <taxon>Hexapoda</taxon>
        <taxon>Insecta</taxon>
        <taxon>Pterygota</taxon>
        <taxon>Neoptera</taxon>
        <taxon>Endopterygota</taxon>
        <taxon>Coleoptera</taxon>
        <taxon>Polyphaga</taxon>
        <taxon>Cucujiformia</taxon>
        <taxon>Chrysomeloidea</taxon>
        <taxon>Chrysomelidae</taxon>
        <taxon>Galerucinae</taxon>
        <taxon>Diabroticina</taxon>
        <taxon>Diabroticites</taxon>
        <taxon>Diabrotica</taxon>
    </lineage>
</organism>
<evidence type="ECO:0000256" key="11">
    <source>
        <dbReference type="SAM" id="Phobius"/>
    </source>
</evidence>
<sequence length="437" mass="49163">MASMIQNLKPGFESCITLFQKTAKVLIGRIKMSSNFTTSIPSNITDVGNDTLYNFNATFTSEDSDVLYENVVEICVSFLLVCCLLAMCVNTLVIVSVYWIRNPMTPNLKISLSLAVADALSSSMTGLILLMEIISSSYLGVFPCIVELVRLSGIVITVLHLLALSFNHYIGIMKPLHYNVIVTKRKVTVVIAFLWICPVILLVALSTLENKGKLIQSIHDNTCNIQIFSTFAVRLSYSVLYFFPILLMVTCYTHILITVRNQQNKWKAVSRSGSSKSRGRSIQPNNTSQKAIREQARLQGNIKAVYTTLFILGSCFVGWVPALLFYILTCEDCPISGPTLLKLNTKYKYEVLSVRLMENTLIIMKMFANPIIYTIRIKEIKDSTHRMYLAIVGLFCPSRRNNNSYGLAYQPSRKQHSVVTSQIRMNSFRTSTETQVI</sequence>
<evidence type="ECO:0000256" key="10">
    <source>
        <dbReference type="SAM" id="MobiDB-lite"/>
    </source>
</evidence>
<dbReference type="Gene3D" id="1.20.1070.10">
    <property type="entry name" value="Rhodopsin 7-helix transmembrane proteins"/>
    <property type="match status" value="1"/>
</dbReference>
<dbReference type="PRINTS" id="PR00237">
    <property type="entry name" value="GPCRRHODOPSN"/>
</dbReference>
<evidence type="ECO:0000313" key="14">
    <source>
        <dbReference type="Proteomes" id="UP001153709"/>
    </source>
</evidence>
<accession>A0A9N9X9P0</accession>
<evidence type="ECO:0000256" key="2">
    <source>
        <dbReference type="ARBA" id="ARBA00010663"/>
    </source>
</evidence>
<feature type="transmembrane region" description="Helical" evidence="11">
    <location>
        <begin position="304"/>
        <end position="328"/>
    </location>
</feature>
<proteinExistence type="inferred from homology"/>
<evidence type="ECO:0000256" key="8">
    <source>
        <dbReference type="ARBA" id="ARBA00023170"/>
    </source>
</evidence>
<feature type="region of interest" description="Disordered" evidence="10">
    <location>
        <begin position="270"/>
        <end position="290"/>
    </location>
</feature>
<evidence type="ECO:0000256" key="7">
    <source>
        <dbReference type="ARBA" id="ARBA00023136"/>
    </source>
</evidence>
<keyword evidence="7 11" id="KW-0472">Membrane</keyword>
<dbReference type="InterPro" id="IPR017452">
    <property type="entry name" value="GPCR_Rhodpsn_7TM"/>
</dbReference>
<feature type="domain" description="G-protein coupled receptors family 1 profile" evidence="12">
    <location>
        <begin position="89"/>
        <end position="373"/>
    </location>
</feature>
<keyword evidence="5 11" id="KW-1133">Transmembrane helix</keyword>
<reference evidence="13" key="1">
    <citation type="submission" date="2022-01" db="EMBL/GenBank/DDBJ databases">
        <authorList>
            <person name="King R."/>
        </authorList>
    </citation>
    <scope>NUCLEOTIDE SEQUENCE</scope>
</reference>
<comment type="subcellular location">
    <subcellularLocation>
        <location evidence="1">Cell membrane</location>
        <topology evidence="1">Multi-pass membrane protein</topology>
    </subcellularLocation>
</comment>
<comment type="similarity">
    <text evidence="2">Belongs to the G-protein coupled receptor 1 family.</text>
</comment>
<name>A0A9N9X9P0_DIABA</name>
<evidence type="ECO:0000256" key="4">
    <source>
        <dbReference type="ARBA" id="ARBA00022692"/>
    </source>
</evidence>
<dbReference type="GO" id="GO:0005886">
    <property type="term" value="C:plasma membrane"/>
    <property type="evidence" value="ECO:0007669"/>
    <property type="project" value="UniProtKB-SubCell"/>
</dbReference>
<dbReference type="PANTHER" id="PTHR24249:SF418">
    <property type="entry name" value="G-PROTEIN COUPLED RECEPTORS FAMILY 1 PROFILE DOMAIN-CONTAINING PROTEIN"/>
    <property type="match status" value="1"/>
</dbReference>
<evidence type="ECO:0000256" key="6">
    <source>
        <dbReference type="ARBA" id="ARBA00023040"/>
    </source>
</evidence>
<dbReference type="PANTHER" id="PTHR24249">
    <property type="entry name" value="HISTAMINE RECEPTOR-RELATED G-PROTEIN COUPLED RECEPTOR"/>
    <property type="match status" value="1"/>
</dbReference>
<keyword evidence="8" id="KW-0675">Receptor</keyword>
<dbReference type="PROSITE" id="PS50262">
    <property type="entry name" value="G_PROTEIN_RECEP_F1_2"/>
    <property type="match status" value="1"/>
</dbReference>
<feature type="transmembrane region" description="Helical" evidence="11">
    <location>
        <begin position="76"/>
        <end position="100"/>
    </location>
</feature>
<dbReference type="GO" id="GO:0004930">
    <property type="term" value="F:G protein-coupled receptor activity"/>
    <property type="evidence" value="ECO:0007669"/>
    <property type="project" value="UniProtKB-KW"/>
</dbReference>
<evidence type="ECO:0000256" key="1">
    <source>
        <dbReference type="ARBA" id="ARBA00004651"/>
    </source>
</evidence>
<evidence type="ECO:0000256" key="9">
    <source>
        <dbReference type="ARBA" id="ARBA00023224"/>
    </source>
</evidence>
<keyword evidence="14" id="KW-1185">Reference proteome</keyword>
<dbReference type="SUPFAM" id="SSF81321">
    <property type="entry name" value="Family A G protein-coupled receptor-like"/>
    <property type="match status" value="1"/>
</dbReference>
<dbReference type="InterPro" id="IPR000276">
    <property type="entry name" value="GPCR_Rhodpsn"/>
</dbReference>
<keyword evidence="6" id="KW-0297">G-protein coupled receptor</keyword>